<accession>W6U426</accession>
<comment type="caution">
    <text evidence="1">The sequence shown here is derived from an EMBL/GenBank/DDBJ whole genome shotgun (WGS) entry which is preliminary data.</text>
</comment>
<dbReference type="AlphaFoldDB" id="W6U426"/>
<dbReference type="GeneID" id="36345508"/>
<proteinExistence type="predicted"/>
<dbReference type="Proteomes" id="UP000019149">
    <property type="component" value="Unassembled WGS sequence"/>
</dbReference>
<dbReference type="RefSeq" id="XP_024346552.1">
    <property type="nucleotide sequence ID" value="XM_024499042.1"/>
</dbReference>
<gene>
    <name evidence="1" type="ORF">EGR_09793</name>
</gene>
<dbReference type="EMBL" id="APAU02000167">
    <property type="protein sequence ID" value="EUB55356.1"/>
    <property type="molecule type" value="Genomic_DNA"/>
</dbReference>
<keyword evidence="2" id="KW-1185">Reference proteome</keyword>
<name>W6U426_ECHGR</name>
<sequence>MKYSENYDMQVMKIIKEASKSWPTFSTLLLSLQSLSQVCSIFRLCYAIYWCFWKFYPRLNMQIFILFRALLSSQDSLDTHFVVIYSSKLSQCFSMRLNMHDFNRTFMDIFGSVKKMWSFVLRKMLLSHSIHLYNAIFLHSTF</sequence>
<dbReference type="KEGG" id="egl:EGR_09793"/>
<reference evidence="1 2" key="1">
    <citation type="journal article" date="2013" name="Nat. Genet.">
        <title>The genome of the hydatid tapeworm Echinococcus granulosus.</title>
        <authorList>
            <person name="Zheng H."/>
            <person name="Zhang W."/>
            <person name="Zhang L."/>
            <person name="Zhang Z."/>
            <person name="Li J."/>
            <person name="Lu G."/>
            <person name="Zhu Y."/>
            <person name="Wang Y."/>
            <person name="Huang Y."/>
            <person name="Liu J."/>
            <person name="Kang H."/>
            <person name="Chen J."/>
            <person name="Wang L."/>
            <person name="Chen A."/>
            <person name="Yu S."/>
            <person name="Gao Z."/>
            <person name="Jin L."/>
            <person name="Gu W."/>
            <person name="Wang Z."/>
            <person name="Zhao L."/>
            <person name="Shi B."/>
            <person name="Wen H."/>
            <person name="Lin R."/>
            <person name="Jones M.K."/>
            <person name="Brejova B."/>
            <person name="Vinar T."/>
            <person name="Zhao G."/>
            <person name="McManus D.P."/>
            <person name="Chen Z."/>
            <person name="Zhou Y."/>
            <person name="Wang S."/>
        </authorList>
    </citation>
    <scope>NUCLEOTIDE SEQUENCE [LARGE SCALE GENOMIC DNA]</scope>
</reference>
<organism evidence="1 2">
    <name type="scientific">Echinococcus granulosus</name>
    <name type="common">Hydatid tapeworm</name>
    <dbReference type="NCBI Taxonomy" id="6210"/>
    <lineage>
        <taxon>Eukaryota</taxon>
        <taxon>Metazoa</taxon>
        <taxon>Spiralia</taxon>
        <taxon>Lophotrochozoa</taxon>
        <taxon>Platyhelminthes</taxon>
        <taxon>Cestoda</taxon>
        <taxon>Eucestoda</taxon>
        <taxon>Cyclophyllidea</taxon>
        <taxon>Taeniidae</taxon>
        <taxon>Echinococcus</taxon>
        <taxon>Echinococcus granulosus group</taxon>
    </lineage>
</organism>
<dbReference type="CTD" id="36345508"/>
<evidence type="ECO:0000313" key="2">
    <source>
        <dbReference type="Proteomes" id="UP000019149"/>
    </source>
</evidence>
<protein>
    <submittedName>
        <fullName evidence="1">Uncharacterized protein</fullName>
    </submittedName>
</protein>
<evidence type="ECO:0000313" key="1">
    <source>
        <dbReference type="EMBL" id="EUB55356.1"/>
    </source>
</evidence>